<dbReference type="RefSeq" id="XP_038733629.1">
    <property type="nucleotide sequence ID" value="XM_038875272.1"/>
</dbReference>
<feature type="region of interest" description="Disordered" evidence="1">
    <location>
        <begin position="1"/>
        <end position="89"/>
    </location>
</feature>
<feature type="compositionally biased region" description="Pro residues" evidence="1">
    <location>
        <begin position="167"/>
        <end position="182"/>
    </location>
</feature>
<accession>A0A9P5IPV7</accession>
<feature type="region of interest" description="Disordered" evidence="1">
    <location>
        <begin position="237"/>
        <end position="378"/>
    </location>
</feature>
<proteinExistence type="predicted"/>
<evidence type="ECO:0000313" key="2">
    <source>
        <dbReference type="EMBL" id="KAF7945722.1"/>
    </source>
</evidence>
<feature type="compositionally biased region" description="Polar residues" evidence="1">
    <location>
        <begin position="44"/>
        <end position="54"/>
    </location>
</feature>
<gene>
    <name evidence="2" type="ORF">EAE97_004760</name>
</gene>
<dbReference type="EMBL" id="RCSW01000008">
    <property type="protein sequence ID" value="KAF7945722.1"/>
    <property type="molecule type" value="Genomic_DNA"/>
</dbReference>
<feature type="compositionally biased region" description="Basic and acidic residues" evidence="1">
    <location>
        <begin position="1"/>
        <end position="16"/>
    </location>
</feature>
<reference evidence="2 3" key="1">
    <citation type="journal article" date="2020" name="Genome Biol. Evol.">
        <title>Comparative genomics of Sclerotiniaceae.</title>
        <authorList>
            <person name="Valero Jimenez C.A."/>
            <person name="Steentjes M."/>
            <person name="Scholten O.E."/>
            <person name="Van Kan J.A.L."/>
        </authorList>
    </citation>
    <scope>NUCLEOTIDE SEQUENCE [LARGE SCALE GENOMIC DNA]</scope>
    <source>
        <strain evidence="2 3">MUCL 94</strain>
    </source>
</reference>
<feature type="region of interest" description="Disordered" evidence="1">
    <location>
        <begin position="139"/>
        <end position="184"/>
    </location>
</feature>
<feature type="compositionally biased region" description="Basic and acidic residues" evidence="1">
    <location>
        <begin position="305"/>
        <end position="314"/>
    </location>
</feature>
<organism evidence="2 3">
    <name type="scientific">Botrytis byssoidea</name>
    <dbReference type="NCBI Taxonomy" id="139641"/>
    <lineage>
        <taxon>Eukaryota</taxon>
        <taxon>Fungi</taxon>
        <taxon>Dikarya</taxon>
        <taxon>Ascomycota</taxon>
        <taxon>Pezizomycotina</taxon>
        <taxon>Leotiomycetes</taxon>
        <taxon>Helotiales</taxon>
        <taxon>Sclerotiniaceae</taxon>
        <taxon>Botrytis</taxon>
    </lineage>
</organism>
<dbReference type="AlphaFoldDB" id="A0A9P5IPV7"/>
<feature type="compositionally biased region" description="Basic and acidic residues" evidence="1">
    <location>
        <begin position="357"/>
        <end position="371"/>
    </location>
</feature>
<feature type="compositionally biased region" description="Acidic residues" evidence="1">
    <location>
        <begin position="347"/>
        <end position="356"/>
    </location>
</feature>
<keyword evidence="3" id="KW-1185">Reference proteome</keyword>
<comment type="caution">
    <text evidence="2">The sequence shown here is derived from an EMBL/GenBank/DDBJ whole genome shotgun (WGS) entry which is preliminary data.</text>
</comment>
<dbReference type="GeneID" id="62148349"/>
<sequence length="378" mass="42102">MRLRSGLDKSSERDSRNQPAEAANFGMEEHPFTDFGSNGADVGSSRQSNGSPSEPDTRNCDISDGQQAQDIVLSSQHGDYQETQMASSYHIQRSCSVPSSFYDPTLYPEPSIPVSYHGTSASNLQPYTTITTTASQPQLQHNDPPFMPSHINAPQPESIYTSASPSYPYPPPPPVPTPPPPPHFHRFDPSHHYPQAHPLYHQAQNQNHLPLTQPQAQTQHVPSIGSDFPPLLTSQAQLQTRQPHHQFQGGPWSPLSAQESRKRRASDALSTVELGVPDADVNWGYKDKMGQELDSLEMQSRSMRRRDERGEGSEGRNVPGSNRRSRRRLNYEDVGNGSAGRRQGGRDEDEDENEVEYEARMTRGEEEERGRGNGHAFS</sequence>
<dbReference type="Proteomes" id="UP000710849">
    <property type="component" value="Unassembled WGS sequence"/>
</dbReference>
<feature type="compositionally biased region" description="Polar residues" evidence="1">
    <location>
        <begin position="64"/>
        <end position="89"/>
    </location>
</feature>
<evidence type="ECO:0000256" key="1">
    <source>
        <dbReference type="SAM" id="MobiDB-lite"/>
    </source>
</evidence>
<protein>
    <submittedName>
        <fullName evidence="2">Uncharacterized protein</fullName>
    </submittedName>
</protein>
<evidence type="ECO:0000313" key="3">
    <source>
        <dbReference type="Proteomes" id="UP000710849"/>
    </source>
</evidence>
<name>A0A9P5IPV7_9HELO</name>